<dbReference type="STRING" id="410764.GA0061103_5576"/>
<accession>A0A1C3WIE2</accession>
<evidence type="ECO:0000259" key="5">
    <source>
        <dbReference type="PROSITE" id="PS50893"/>
    </source>
</evidence>
<proteinExistence type="inferred from homology"/>
<dbReference type="PANTHER" id="PTHR43553:SF19">
    <property type="entry name" value="HMP_THIAMINE IMPORT ATP-BINDING PROTEIN YKOD-RELATED"/>
    <property type="match status" value="1"/>
</dbReference>
<dbReference type="GO" id="GO:0016887">
    <property type="term" value="F:ATP hydrolysis activity"/>
    <property type="evidence" value="ECO:0007669"/>
    <property type="project" value="InterPro"/>
</dbReference>
<dbReference type="PROSITE" id="PS50893">
    <property type="entry name" value="ABC_TRANSPORTER_2"/>
    <property type="match status" value="2"/>
</dbReference>
<dbReference type="PANTHER" id="PTHR43553">
    <property type="entry name" value="HEAVY METAL TRANSPORTER"/>
    <property type="match status" value="1"/>
</dbReference>
<evidence type="ECO:0000313" key="6">
    <source>
        <dbReference type="EMBL" id="SCB39813.1"/>
    </source>
</evidence>
<dbReference type="RefSeq" id="WP_208603552.1">
    <property type="nucleotide sequence ID" value="NZ_FMAG01000005.1"/>
</dbReference>
<dbReference type="AlphaFoldDB" id="A0A1C3WIE2"/>
<dbReference type="SUPFAM" id="SSF52540">
    <property type="entry name" value="P-loop containing nucleoside triphosphate hydrolases"/>
    <property type="match status" value="2"/>
</dbReference>
<dbReference type="InterPro" id="IPR017871">
    <property type="entry name" value="ABC_transporter-like_CS"/>
</dbReference>
<gene>
    <name evidence="6" type="ORF">GA0061103_5576</name>
</gene>
<evidence type="ECO:0000256" key="1">
    <source>
        <dbReference type="ARBA" id="ARBA00005417"/>
    </source>
</evidence>
<dbReference type="InterPro" id="IPR003593">
    <property type="entry name" value="AAA+_ATPase"/>
</dbReference>
<sequence length="583" mass="62329">MVTTADKTNPVISLKDVSIRYDTSDRWIGDQIDLDIYPGETVLLLGPSGCGKSTVMLALAGLIPTSLEADLRGRVLCGGINTRHVDAGQLAGKVGIVFQDPDAQVVTGSLLDEVCFGLENLLVPVDEIETRALAALRRMGLADSREEALRTPTELSGGGRQRLAIACALALDPPVLVLDEPTANLDPVASAELYAALTTLKDASRAIVLVEHELDDALQLADRVVVLDGNGTIIHDGAPAEVLGRHARDLSERGIWLPTATGVALRLGLDADPARVLPLTVSELAQALDAVETPESTIVSTTDPGRSHDQALAQQDVAIDVHAASVRLGGVTVLHGVDLRIRSGEFLAIAGVNGAGKSTLTRAIAGLVPLSTGSIALAGTPLTALDIRQVGDRIGYVFQNPEHQFLARTVRDELAYGLRVRRRPKYEIDDRVDRMLGRFDLARYADVNPFLLSHGEKRRLSVATALITEPGILILDEPTFGQDQARAREIVDMICELNAAGITIVMITHDLQLIADHAHRMALLAQGCLLQVGATGEILCDTKLIESAGLRPPPVRRIALALARARPGWQAVYRSGQVQEIKP</sequence>
<keyword evidence="7" id="KW-1185">Reference proteome</keyword>
<feature type="domain" description="ABC transporter" evidence="5">
    <location>
        <begin position="312"/>
        <end position="551"/>
    </location>
</feature>
<keyword evidence="4 6" id="KW-0067">ATP-binding</keyword>
<dbReference type="Pfam" id="PF00005">
    <property type="entry name" value="ABC_tran"/>
    <property type="match status" value="2"/>
</dbReference>
<dbReference type="SMART" id="SM00382">
    <property type="entry name" value="AAA"/>
    <property type="match status" value="2"/>
</dbReference>
<comment type="similarity">
    <text evidence="1">Belongs to the ABC transporter superfamily.</text>
</comment>
<dbReference type="EMBL" id="FMAG01000005">
    <property type="protein sequence ID" value="SCB39813.1"/>
    <property type="molecule type" value="Genomic_DNA"/>
</dbReference>
<dbReference type="InterPro" id="IPR015856">
    <property type="entry name" value="ABC_transpr_CbiO/EcfA_su"/>
</dbReference>
<dbReference type="GO" id="GO:0043190">
    <property type="term" value="C:ATP-binding cassette (ABC) transporter complex"/>
    <property type="evidence" value="ECO:0007669"/>
    <property type="project" value="TreeGrafter"/>
</dbReference>
<keyword evidence="2" id="KW-0813">Transport</keyword>
<dbReference type="PROSITE" id="PS00211">
    <property type="entry name" value="ABC_TRANSPORTER_1"/>
    <property type="match status" value="1"/>
</dbReference>
<protein>
    <submittedName>
        <fullName evidence="6">Energy-coupling factor transport system ATP-binding protein</fullName>
    </submittedName>
</protein>
<evidence type="ECO:0000256" key="2">
    <source>
        <dbReference type="ARBA" id="ARBA00022448"/>
    </source>
</evidence>
<dbReference type="GO" id="GO:0005524">
    <property type="term" value="F:ATP binding"/>
    <property type="evidence" value="ECO:0007669"/>
    <property type="project" value="UniProtKB-KW"/>
</dbReference>
<keyword evidence="3" id="KW-0547">Nucleotide-binding</keyword>
<dbReference type="InterPro" id="IPR003439">
    <property type="entry name" value="ABC_transporter-like_ATP-bd"/>
</dbReference>
<dbReference type="GO" id="GO:0042626">
    <property type="term" value="F:ATPase-coupled transmembrane transporter activity"/>
    <property type="evidence" value="ECO:0007669"/>
    <property type="project" value="TreeGrafter"/>
</dbReference>
<dbReference type="CDD" id="cd03225">
    <property type="entry name" value="ABC_cobalt_CbiO_domain1"/>
    <property type="match status" value="2"/>
</dbReference>
<dbReference type="Proteomes" id="UP000199101">
    <property type="component" value="Unassembled WGS sequence"/>
</dbReference>
<evidence type="ECO:0000256" key="3">
    <source>
        <dbReference type="ARBA" id="ARBA00022741"/>
    </source>
</evidence>
<dbReference type="Gene3D" id="3.40.50.300">
    <property type="entry name" value="P-loop containing nucleotide triphosphate hydrolases"/>
    <property type="match status" value="2"/>
</dbReference>
<evidence type="ECO:0000313" key="7">
    <source>
        <dbReference type="Proteomes" id="UP000199101"/>
    </source>
</evidence>
<evidence type="ECO:0000256" key="4">
    <source>
        <dbReference type="ARBA" id="ARBA00022840"/>
    </source>
</evidence>
<feature type="domain" description="ABC transporter" evidence="5">
    <location>
        <begin position="12"/>
        <end position="255"/>
    </location>
</feature>
<name>A0A1C3WIE2_9HYPH</name>
<organism evidence="6 7">
    <name type="scientific">Rhizobium multihospitium</name>
    <dbReference type="NCBI Taxonomy" id="410764"/>
    <lineage>
        <taxon>Bacteria</taxon>
        <taxon>Pseudomonadati</taxon>
        <taxon>Pseudomonadota</taxon>
        <taxon>Alphaproteobacteria</taxon>
        <taxon>Hyphomicrobiales</taxon>
        <taxon>Rhizobiaceae</taxon>
        <taxon>Rhizobium/Agrobacterium group</taxon>
        <taxon>Rhizobium</taxon>
    </lineage>
</organism>
<dbReference type="NCBIfam" id="NF010167">
    <property type="entry name" value="PRK13648.1"/>
    <property type="match status" value="2"/>
</dbReference>
<dbReference type="InterPro" id="IPR027417">
    <property type="entry name" value="P-loop_NTPase"/>
</dbReference>
<reference evidence="7" key="1">
    <citation type="submission" date="2016-08" db="EMBL/GenBank/DDBJ databases">
        <authorList>
            <person name="Varghese N."/>
            <person name="Submissions Spin"/>
        </authorList>
    </citation>
    <scope>NUCLEOTIDE SEQUENCE [LARGE SCALE GENOMIC DNA]</scope>
    <source>
        <strain evidence="7">HAMBI 2975</strain>
    </source>
</reference>
<dbReference type="InterPro" id="IPR050095">
    <property type="entry name" value="ECF_ABC_transporter_ATP-bd"/>
</dbReference>